<evidence type="ECO:0000259" key="1">
    <source>
        <dbReference type="Pfam" id="PF13182"/>
    </source>
</evidence>
<dbReference type="EMBL" id="JANIEK010000032">
    <property type="protein sequence ID" value="MCT4795683.1"/>
    <property type="molecule type" value="Genomic_DNA"/>
</dbReference>
<keyword evidence="3" id="KW-1185">Reference proteome</keyword>
<feature type="domain" description="DUF4007" evidence="1">
    <location>
        <begin position="3"/>
        <end position="275"/>
    </location>
</feature>
<name>A0ABT2KYN7_9BACL</name>
<dbReference type="Proteomes" id="UP001206821">
    <property type="component" value="Unassembled WGS sequence"/>
</dbReference>
<organism evidence="2 3">
    <name type="scientific">Exiguobacterium alkaliphilum</name>
    <dbReference type="NCBI Taxonomy" id="1428684"/>
    <lineage>
        <taxon>Bacteria</taxon>
        <taxon>Bacillati</taxon>
        <taxon>Bacillota</taxon>
        <taxon>Bacilli</taxon>
        <taxon>Bacillales</taxon>
        <taxon>Bacillales Family XII. Incertae Sedis</taxon>
        <taxon>Exiguobacterium</taxon>
    </lineage>
</organism>
<protein>
    <submittedName>
        <fullName evidence="2">DUF4007 family protein</fullName>
    </submittedName>
</protein>
<dbReference type="InterPro" id="IPR025248">
    <property type="entry name" value="DUF4007"/>
</dbReference>
<sequence>MGFGQHQSFYFRPSWINKGLTHVNQNSRFFYEKNHFEVLGLGKNMAKSLRHWLIATNVIEEQKGKQTVHAFTDFGNVVFRYDRHLQHGLTLGMLHYNLVTNKDIATTWYWFFNEYRESVFDRERLMRSLEKWVEVNGLKSVSENTLKRDIDCLLNMYSLKDYKQLTPEDVISCPLENLEMISKSVNNYYTKSFADVEEIRDILFMSLLIYSEKYGQTEFAVEELAEAPELWGKVFNLSRSAIVEYVTQMTEDYPLRFIRTNKLDTVLLTREVSSISALEERYKQYSKEVSSYA</sequence>
<dbReference type="Pfam" id="PF13182">
    <property type="entry name" value="DUF4007"/>
    <property type="match status" value="1"/>
</dbReference>
<evidence type="ECO:0000313" key="2">
    <source>
        <dbReference type="EMBL" id="MCT4795683.1"/>
    </source>
</evidence>
<comment type="caution">
    <text evidence="2">The sequence shown here is derived from an EMBL/GenBank/DDBJ whole genome shotgun (WGS) entry which is preliminary data.</text>
</comment>
<dbReference type="RefSeq" id="WP_034816406.1">
    <property type="nucleotide sequence ID" value="NZ_JANIEK010000032.1"/>
</dbReference>
<reference evidence="2 3" key="1">
    <citation type="submission" date="2022-07" db="EMBL/GenBank/DDBJ databases">
        <title>Genomic and pangenome structural analysis of the polyextremophile Exiguobacterium.</title>
        <authorList>
            <person name="Shen L."/>
        </authorList>
    </citation>
    <scope>NUCLEOTIDE SEQUENCE [LARGE SCALE GENOMIC DNA]</scope>
    <source>
        <strain evidence="2 3">12_1</strain>
    </source>
</reference>
<evidence type="ECO:0000313" key="3">
    <source>
        <dbReference type="Proteomes" id="UP001206821"/>
    </source>
</evidence>
<accession>A0ABT2KYN7</accession>
<proteinExistence type="predicted"/>
<gene>
    <name evidence="2" type="ORF">NQG31_09005</name>
</gene>